<dbReference type="GO" id="GO:0043880">
    <property type="term" value="F:crotonyl-CoA reductase activity"/>
    <property type="evidence" value="ECO:0007669"/>
    <property type="project" value="InterPro"/>
</dbReference>
<dbReference type="PROSITE" id="PS01162">
    <property type="entry name" value="QOR_ZETA_CRYSTAL"/>
    <property type="match status" value="1"/>
</dbReference>
<dbReference type="InterPro" id="IPR013154">
    <property type="entry name" value="ADH-like_N"/>
</dbReference>
<dbReference type="SMART" id="SM00829">
    <property type="entry name" value="PKS_ER"/>
    <property type="match status" value="1"/>
</dbReference>
<evidence type="ECO:0000313" key="8">
    <source>
        <dbReference type="EMBL" id="VBB68637.1"/>
    </source>
</evidence>
<keyword evidence="3" id="KW-0963">Cytoplasm</keyword>
<gene>
    <name evidence="8" type="ORF">RIEGSTA812A_PEG_110</name>
</gene>
<protein>
    <submittedName>
        <fullName evidence="8">Crotonyl-CoA carboxylase/reductase, ethylmalonyl-CoA producing</fullName>
    </submittedName>
</protein>
<dbReference type="SUPFAM" id="SSF54631">
    <property type="entry name" value="CBS-domain pair"/>
    <property type="match status" value="1"/>
</dbReference>
<dbReference type="Pfam" id="PF08240">
    <property type="entry name" value="ADH_N"/>
    <property type="match status" value="1"/>
</dbReference>
<evidence type="ECO:0000256" key="4">
    <source>
        <dbReference type="ARBA" id="ARBA00022857"/>
    </source>
</evidence>
<dbReference type="GO" id="GO:0008270">
    <property type="term" value="F:zinc ion binding"/>
    <property type="evidence" value="ECO:0007669"/>
    <property type="project" value="InterPro"/>
</dbReference>
<evidence type="ECO:0000256" key="6">
    <source>
        <dbReference type="ARBA" id="ARBA00022990"/>
    </source>
</evidence>
<comment type="subcellular location">
    <subcellularLocation>
        <location evidence="1">Cytoplasm</location>
    </subcellularLocation>
</comment>
<dbReference type="SMART" id="SM00116">
    <property type="entry name" value="CBS"/>
    <property type="match status" value="2"/>
</dbReference>
<dbReference type="InterPro" id="IPR036291">
    <property type="entry name" value="NAD(P)-bd_dom_sf"/>
</dbReference>
<dbReference type="AlphaFoldDB" id="A0A484H4L0"/>
<dbReference type="InterPro" id="IPR020843">
    <property type="entry name" value="ER"/>
</dbReference>
<dbReference type="NCBIfam" id="TIGR01751">
    <property type="entry name" value="crot-CoA-red"/>
    <property type="match status" value="1"/>
</dbReference>
<dbReference type="PANTHER" id="PTHR44154">
    <property type="entry name" value="QUINONE OXIDOREDUCTASE"/>
    <property type="match status" value="1"/>
</dbReference>
<proteinExistence type="predicted"/>
<dbReference type="InterPro" id="IPR046342">
    <property type="entry name" value="CBS_dom_sf"/>
</dbReference>
<accession>A0A484H4L0</accession>
<dbReference type="Pfam" id="PF00571">
    <property type="entry name" value="CBS"/>
    <property type="match status" value="2"/>
</dbReference>
<comment type="subunit">
    <text evidence="2">Homotetramer.</text>
</comment>
<dbReference type="SUPFAM" id="SSF51735">
    <property type="entry name" value="NAD(P)-binding Rossmann-fold domains"/>
    <property type="match status" value="1"/>
</dbReference>
<sequence>MIKELYDVGEAPPLGAVPEKMHAWLIRPERFGEPMQAFQQEVVHVPSIADDEVLVYVMAAGVNYNNVWAALGTPIDVIAARNKAGEREAFHIGGSDASGIVYKVGQSVTNFQVGDEVVIHCGSYAATCPTVRAGTDPMYSPTFRIWGYETNWGSFAQFTRVQAHQLCPKPRHMSWESAAAYMLVGATAYRMLMGWSEHAIRKGDVVLIWGGAGGLGSMAIQICSAVGAIPIAVVSGEDKVAYCKNLGAVGCIDRRKFDHWGMLPHWKDAAGYNAWLKGARAFGAAVWDVLGEKRSPRVVFEHPGESTIPTSLFVCDTGGMVVICAGTSGYNATVDLRYLWMRQKRVQGSHFANDTQCYALNDLAVKGYIDPCLSRIFTYGELPMAHQLMFENKHPHGNMAVLVGTPARDLGSTAEPPAVAGKHVALPEDDKHDTPHPYPMSVPLPGITSQLTDLVPAVVEDDTQVGAVMRSGLVSCAPTDTIAAAVSMMVEHDVHALVVIENHAAVGVLSQTDVVLARQGRSSAEVRHLTVRDVMSSGCITCDSVSTVTEAVSTMTRLRIHRLVVTRENRPVGVLSMTDIVNRLVGA</sequence>
<dbReference type="InterPro" id="IPR051603">
    <property type="entry name" value="Zinc-ADH_QOR/CCCR"/>
</dbReference>
<keyword evidence="6" id="KW-0007">Acetylation</keyword>
<dbReference type="InterPro" id="IPR013149">
    <property type="entry name" value="ADH-like_C"/>
</dbReference>
<dbReference type="PROSITE" id="PS51371">
    <property type="entry name" value="CBS"/>
    <property type="match status" value="2"/>
</dbReference>
<dbReference type="Gene3D" id="3.40.50.720">
    <property type="entry name" value="NAD(P)-binding Rossmann-like Domain"/>
    <property type="match status" value="1"/>
</dbReference>
<name>A0A484H4L0_9ZZZZ</name>
<dbReference type="InterPro" id="IPR011032">
    <property type="entry name" value="GroES-like_sf"/>
</dbReference>
<dbReference type="InterPro" id="IPR000644">
    <property type="entry name" value="CBS_dom"/>
</dbReference>
<organism evidence="8">
    <name type="scientific">invertebrate metagenome</name>
    <dbReference type="NCBI Taxonomy" id="1711999"/>
    <lineage>
        <taxon>unclassified sequences</taxon>
        <taxon>metagenomes</taxon>
        <taxon>organismal metagenomes</taxon>
    </lineage>
</organism>
<dbReference type="InterPro" id="IPR002364">
    <property type="entry name" value="Quin_OxRdtase/zeta-crystal_CS"/>
</dbReference>
<keyword evidence="5" id="KW-0694">RNA-binding</keyword>
<dbReference type="SUPFAM" id="SSF50129">
    <property type="entry name" value="GroES-like"/>
    <property type="match status" value="1"/>
</dbReference>
<feature type="domain" description="CBS" evidence="7">
    <location>
        <begin position="535"/>
        <end position="587"/>
    </location>
</feature>
<dbReference type="GO" id="GO:0003723">
    <property type="term" value="F:RNA binding"/>
    <property type="evidence" value="ECO:0007669"/>
    <property type="project" value="UniProtKB-KW"/>
</dbReference>
<evidence type="ECO:0000256" key="3">
    <source>
        <dbReference type="ARBA" id="ARBA00022490"/>
    </source>
</evidence>
<evidence type="ECO:0000259" key="7">
    <source>
        <dbReference type="PROSITE" id="PS51371"/>
    </source>
</evidence>
<dbReference type="Gene3D" id="3.10.580.10">
    <property type="entry name" value="CBS-domain"/>
    <property type="match status" value="2"/>
</dbReference>
<dbReference type="Gene3D" id="3.90.180.10">
    <property type="entry name" value="Medium-chain alcohol dehydrogenases, catalytic domain"/>
    <property type="match status" value="2"/>
</dbReference>
<evidence type="ECO:0000256" key="2">
    <source>
        <dbReference type="ARBA" id="ARBA00011881"/>
    </source>
</evidence>
<dbReference type="GO" id="GO:0005737">
    <property type="term" value="C:cytoplasm"/>
    <property type="evidence" value="ECO:0007669"/>
    <property type="project" value="UniProtKB-SubCell"/>
</dbReference>
<keyword evidence="4" id="KW-0521">NADP</keyword>
<evidence type="ECO:0000256" key="1">
    <source>
        <dbReference type="ARBA" id="ARBA00004496"/>
    </source>
</evidence>
<feature type="domain" description="CBS" evidence="7">
    <location>
        <begin position="469"/>
        <end position="525"/>
    </location>
</feature>
<dbReference type="EMBL" id="LR026963">
    <property type="protein sequence ID" value="VBB68637.1"/>
    <property type="molecule type" value="Genomic_DNA"/>
</dbReference>
<evidence type="ECO:0000256" key="5">
    <source>
        <dbReference type="ARBA" id="ARBA00022884"/>
    </source>
</evidence>
<dbReference type="CDD" id="cd08246">
    <property type="entry name" value="crotonyl_coA_red"/>
    <property type="match status" value="1"/>
</dbReference>
<dbReference type="Pfam" id="PF00107">
    <property type="entry name" value="ADH_zinc_N"/>
    <property type="match status" value="1"/>
</dbReference>
<reference evidence="8" key="1">
    <citation type="submission" date="2018-10" db="EMBL/GenBank/DDBJ databases">
        <authorList>
            <person name="Gruber-Vodicka H."/>
            <person name="Jaeckle O."/>
        </authorList>
    </citation>
    <scope>NUCLEOTIDE SEQUENCE</scope>
</reference>
<dbReference type="PANTHER" id="PTHR44154:SF1">
    <property type="entry name" value="QUINONE OXIDOREDUCTASE"/>
    <property type="match status" value="1"/>
</dbReference>
<dbReference type="InterPro" id="IPR010085">
    <property type="entry name" value="Crot_CoA_red"/>
</dbReference>